<dbReference type="Proteomes" id="UP001201163">
    <property type="component" value="Unassembled WGS sequence"/>
</dbReference>
<dbReference type="AlphaFoldDB" id="A0AAD4LJH3"/>
<feature type="signal peptide" evidence="2">
    <location>
        <begin position="1"/>
        <end position="21"/>
    </location>
</feature>
<feature type="region of interest" description="Disordered" evidence="1">
    <location>
        <begin position="62"/>
        <end position="101"/>
    </location>
</feature>
<evidence type="ECO:0000256" key="2">
    <source>
        <dbReference type="SAM" id="SignalP"/>
    </source>
</evidence>
<name>A0AAD4LJH3_9AGAM</name>
<accession>A0AAD4LJH3</accession>
<comment type="caution">
    <text evidence="3">The sequence shown here is derived from an EMBL/GenBank/DDBJ whole genome shotgun (WGS) entry which is preliminary data.</text>
</comment>
<organism evidence="3 4">
    <name type="scientific">Lactarius akahatsu</name>
    <dbReference type="NCBI Taxonomy" id="416441"/>
    <lineage>
        <taxon>Eukaryota</taxon>
        <taxon>Fungi</taxon>
        <taxon>Dikarya</taxon>
        <taxon>Basidiomycota</taxon>
        <taxon>Agaricomycotina</taxon>
        <taxon>Agaricomycetes</taxon>
        <taxon>Russulales</taxon>
        <taxon>Russulaceae</taxon>
        <taxon>Lactarius</taxon>
    </lineage>
</organism>
<sequence length="366" mass="39664">MSGAFFGAVVLAILPLWSVPGHHNALAMHNADRSDGSNASNNPKTTRGMGAGLTQPMRAATQCRHGPQSPYTTDHDEDAAGAKVAPPPRWDTHNTWVPRTRHEGDDAAVGGGGGGDVSHNLRLHPTTMAQGIAVLGHKYIQKLDDVAVFSHELPFATPTEKAVLLKNRDCGCRGGTPCNVRECSESDHVAVTRKKTLGQWRSAPQSGAAVVIVGREQRILFGGDYNHANESLRTSIPATLSIFVEHPRTGCLVASFLRGLLPQPRTGRTLREPEVPWGIWSMAHRLSCYVTCADRGDSAPGADSGALGKQNRLSIFSEKGLLMVIFREDEGEKIIQSIKTKTTNGLPLQWLASDHTVTLRWIWNQT</sequence>
<reference evidence="3" key="1">
    <citation type="submission" date="2022-01" db="EMBL/GenBank/DDBJ databases">
        <title>Comparative genomics reveals a dynamic genome evolution in the ectomycorrhizal milk-cap (Lactarius) mushrooms.</title>
        <authorList>
            <consortium name="DOE Joint Genome Institute"/>
            <person name="Lebreton A."/>
            <person name="Tang N."/>
            <person name="Kuo A."/>
            <person name="LaButti K."/>
            <person name="Drula E."/>
            <person name="Barry K."/>
            <person name="Clum A."/>
            <person name="Lipzen A."/>
            <person name="Mousain D."/>
            <person name="Ng V."/>
            <person name="Wang R."/>
            <person name="Wang X."/>
            <person name="Dai Y."/>
            <person name="Henrissat B."/>
            <person name="Grigoriev I.V."/>
            <person name="Guerin-Laguette A."/>
            <person name="Yu F."/>
            <person name="Martin F.M."/>
        </authorList>
    </citation>
    <scope>NUCLEOTIDE SEQUENCE</scope>
    <source>
        <strain evidence="3">QP</strain>
    </source>
</reference>
<keyword evidence="2" id="KW-0732">Signal</keyword>
<feature type="chain" id="PRO_5042216866" evidence="2">
    <location>
        <begin position="22"/>
        <end position="366"/>
    </location>
</feature>
<evidence type="ECO:0000313" key="4">
    <source>
        <dbReference type="Proteomes" id="UP001201163"/>
    </source>
</evidence>
<evidence type="ECO:0000256" key="1">
    <source>
        <dbReference type="SAM" id="MobiDB-lite"/>
    </source>
</evidence>
<dbReference type="EMBL" id="JAKELL010000015">
    <property type="protein sequence ID" value="KAH8994284.1"/>
    <property type="molecule type" value="Genomic_DNA"/>
</dbReference>
<keyword evidence="4" id="KW-1185">Reference proteome</keyword>
<evidence type="ECO:0000313" key="3">
    <source>
        <dbReference type="EMBL" id="KAH8994284.1"/>
    </source>
</evidence>
<proteinExistence type="predicted"/>
<protein>
    <submittedName>
        <fullName evidence="3">Uncharacterized protein</fullName>
    </submittedName>
</protein>
<gene>
    <name evidence="3" type="ORF">EDB92DRAFT_1815206</name>
</gene>